<dbReference type="Pfam" id="PF00672">
    <property type="entry name" value="HAMP"/>
    <property type="match status" value="1"/>
</dbReference>
<evidence type="ECO:0000313" key="11">
    <source>
        <dbReference type="Proteomes" id="UP001157114"/>
    </source>
</evidence>
<keyword evidence="3" id="KW-0597">Phosphoprotein</keyword>
<dbReference type="Pfam" id="PF06580">
    <property type="entry name" value="His_kinase"/>
    <property type="match status" value="1"/>
</dbReference>
<proteinExistence type="predicted"/>
<dbReference type="Pfam" id="PF02518">
    <property type="entry name" value="HATPase_c"/>
    <property type="match status" value="1"/>
</dbReference>
<dbReference type="SUPFAM" id="SSF55874">
    <property type="entry name" value="ATPase domain of HSP90 chaperone/DNA topoisomerase II/histidine kinase"/>
    <property type="match status" value="1"/>
</dbReference>
<feature type="domain" description="HAMP" evidence="9">
    <location>
        <begin position="326"/>
        <end position="378"/>
    </location>
</feature>
<dbReference type="PANTHER" id="PTHR34220">
    <property type="entry name" value="SENSOR HISTIDINE KINASE YPDA"/>
    <property type="match status" value="1"/>
</dbReference>
<evidence type="ECO:0000256" key="1">
    <source>
        <dbReference type="ARBA" id="ARBA00004651"/>
    </source>
</evidence>
<evidence type="ECO:0000313" key="10">
    <source>
        <dbReference type="EMBL" id="GLX67771.1"/>
    </source>
</evidence>
<dbReference type="GO" id="GO:0016301">
    <property type="term" value="F:kinase activity"/>
    <property type="evidence" value="ECO:0007669"/>
    <property type="project" value="UniProtKB-KW"/>
</dbReference>
<evidence type="ECO:0000256" key="2">
    <source>
        <dbReference type="ARBA" id="ARBA00022475"/>
    </source>
</evidence>
<dbReference type="Proteomes" id="UP001157114">
    <property type="component" value="Unassembled WGS sequence"/>
</dbReference>
<evidence type="ECO:0000256" key="4">
    <source>
        <dbReference type="ARBA" id="ARBA00022679"/>
    </source>
</evidence>
<dbReference type="PROSITE" id="PS50885">
    <property type="entry name" value="HAMP"/>
    <property type="match status" value="1"/>
</dbReference>
<keyword evidence="8" id="KW-1133">Transmembrane helix</keyword>
<evidence type="ECO:0000259" key="9">
    <source>
        <dbReference type="PROSITE" id="PS50885"/>
    </source>
</evidence>
<dbReference type="RefSeq" id="WP_284238530.1">
    <property type="nucleotide sequence ID" value="NZ_BSSQ01000009.1"/>
</dbReference>
<comment type="caution">
    <text evidence="10">The sequence shown here is derived from an EMBL/GenBank/DDBJ whole genome shotgun (WGS) entry which is preliminary data.</text>
</comment>
<dbReference type="PANTHER" id="PTHR34220:SF7">
    <property type="entry name" value="SENSOR HISTIDINE KINASE YPDA"/>
    <property type="match status" value="1"/>
</dbReference>
<dbReference type="Gene3D" id="3.30.450.20">
    <property type="entry name" value="PAS domain"/>
    <property type="match status" value="1"/>
</dbReference>
<protein>
    <submittedName>
        <fullName evidence="10">Sensor histidine kinase YesM</fullName>
    </submittedName>
</protein>
<dbReference type="EMBL" id="BSSQ01000009">
    <property type="protein sequence ID" value="GLX67771.1"/>
    <property type="molecule type" value="Genomic_DNA"/>
</dbReference>
<keyword evidence="5 10" id="KW-0418">Kinase</keyword>
<feature type="coiled-coil region" evidence="7">
    <location>
        <begin position="366"/>
        <end position="393"/>
    </location>
</feature>
<dbReference type="SMART" id="SM00304">
    <property type="entry name" value="HAMP"/>
    <property type="match status" value="1"/>
</dbReference>
<dbReference type="InterPro" id="IPR003594">
    <property type="entry name" value="HATPase_dom"/>
</dbReference>
<evidence type="ECO:0000256" key="5">
    <source>
        <dbReference type="ARBA" id="ARBA00022777"/>
    </source>
</evidence>
<dbReference type="Gene3D" id="1.10.8.500">
    <property type="entry name" value="HAMP domain in histidine kinase"/>
    <property type="match status" value="1"/>
</dbReference>
<evidence type="ECO:0000256" key="6">
    <source>
        <dbReference type="ARBA" id="ARBA00023136"/>
    </source>
</evidence>
<dbReference type="InterPro" id="IPR036890">
    <property type="entry name" value="HATPase_C_sf"/>
</dbReference>
<keyword evidence="11" id="KW-1185">Reference proteome</keyword>
<name>A0ABQ6G9X8_9BACL</name>
<gene>
    <name evidence="10" type="primary">yesM_5</name>
    <name evidence="10" type="ORF">MU1_21160</name>
</gene>
<dbReference type="InterPro" id="IPR003660">
    <property type="entry name" value="HAMP_dom"/>
</dbReference>
<feature type="transmembrane region" description="Helical" evidence="8">
    <location>
        <begin position="16"/>
        <end position="38"/>
    </location>
</feature>
<keyword evidence="7" id="KW-0175">Coiled coil</keyword>
<dbReference type="Gene3D" id="3.30.565.10">
    <property type="entry name" value="Histidine kinase-like ATPase, C-terminal domain"/>
    <property type="match status" value="1"/>
</dbReference>
<reference evidence="10 11" key="1">
    <citation type="submission" date="2023-03" db="EMBL/GenBank/DDBJ databases">
        <title>Draft genome sequence of the bacteria which degrade cell wall of Tricholomamatutake.</title>
        <authorList>
            <person name="Konishi Y."/>
            <person name="Fukuta Y."/>
            <person name="Shirasaka N."/>
        </authorList>
    </citation>
    <scope>NUCLEOTIDE SEQUENCE [LARGE SCALE GENOMIC DNA]</scope>
    <source>
        <strain evidence="11">mu1</strain>
    </source>
</reference>
<accession>A0ABQ6G9X8</accession>
<feature type="transmembrane region" description="Helical" evidence="8">
    <location>
        <begin position="305"/>
        <end position="325"/>
    </location>
</feature>
<keyword evidence="8" id="KW-0812">Transmembrane</keyword>
<organism evidence="10 11">
    <name type="scientific">Paenibacillus glycanilyticus</name>
    <dbReference type="NCBI Taxonomy" id="126569"/>
    <lineage>
        <taxon>Bacteria</taxon>
        <taxon>Bacillati</taxon>
        <taxon>Bacillota</taxon>
        <taxon>Bacilli</taxon>
        <taxon>Bacillales</taxon>
        <taxon>Paenibacillaceae</taxon>
        <taxon>Paenibacillus</taxon>
    </lineage>
</organism>
<dbReference type="InterPro" id="IPR010559">
    <property type="entry name" value="Sig_transdc_His_kin_internal"/>
</dbReference>
<dbReference type="CDD" id="cd06225">
    <property type="entry name" value="HAMP"/>
    <property type="match status" value="1"/>
</dbReference>
<keyword evidence="6 8" id="KW-0472">Membrane</keyword>
<comment type="subcellular location">
    <subcellularLocation>
        <location evidence="1">Cell membrane</location>
        <topology evidence="1">Multi-pass membrane protein</topology>
    </subcellularLocation>
</comment>
<keyword evidence="4" id="KW-0808">Transferase</keyword>
<evidence type="ECO:0000256" key="8">
    <source>
        <dbReference type="SAM" id="Phobius"/>
    </source>
</evidence>
<sequence length="601" mass="68552">MVWNWFIRKSSVQNKFLIASLVLIIIPLGLFGTISLQISKDSITSQVSQSNLKMLGQIADKTDRMLDDIIAVSNQFFLSTEVNHAFTQTFDPSSYEYAMQRASFDQMLSNSIYSFNRISFQVLLRGLNGFEFPGNGMEETLSQPVSSYSGKEWYRAAVYGEGKIIWVTEPMPELTGVDRGAAFYGVRISKRFESGSPTGIVAVSVNEGSLNDLYSSALDKAQEIEIVDASGRIISSGHKDQIRQSLADRPYYYKIRDYDSGYFRAEEGGKEQLISFQTIGKTNWKLISYTPTATVLSSINQLQKIVILVFAGVVLLAYAASYFMARRLAVPIKRLYNHFGRVELGDLSVRLPVNSEDEIGHLTRKFNRMIERIQELLANIRLEQERKRHAELQALQSQINPHFLYNTLASIRFMLVKHKPETIDSVIVALVKLLKQSISKQDELIPIGEELEMVRNYLYIQQIRQGDRMEIRYELEEELYEYKTIKLILQPLIENAIFHGLERKGSGMRQLVVRGYMERNDICFEIEDNGVGMDRNIMDASVPADQDGKLVHRGGYRNVHERLQLNFGENYGITVQSQAGVGTTVLIRIPAIHKWEEVRTR</sequence>
<dbReference type="InterPro" id="IPR050640">
    <property type="entry name" value="Bact_2-comp_sensor_kinase"/>
</dbReference>
<keyword evidence="2" id="KW-1003">Cell membrane</keyword>
<evidence type="ECO:0000256" key="7">
    <source>
        <dbReference type="SAM" id="Coils"/>
    </source>
</evidence>
<evidence type="ECO:0000256" key="3">
    <source>
        <dbReference type="ARBA" id="ARBA00022553"/>
    </source>
</evidence>
<dbReference type="SUPFAM" id="SSF158472">
    <property type="entry name" value="HAMP domain-like"/>
    <property type="match status" value="1"/>
</dbReference>